<proteinExistence type="predicted"/>
<keyword evidence="2" id="KW-0812">Transmembrane</keyword>
<dbReference type="EMBL" id="CADCVM010000167">
    <property type="protein sequence ID" value="CAA9484571.1"/>
    <property type="molecule type" value="Genomic_DNA"/>
</dbReference>
<feature type="region of interest" description="Disordered" evidence="1">
    <location>
        <begin position="1"/>
        <end position="23"/>
    </location>
</feature>
<dbReference type="AlphaFoldDB" id="A0A6J4S7C4"/>
<dbReference type="Gene3D" id="1.10.287.70">
    <property type="match status" value="1"/>
</dbReference>
<feature type="transmembrane region" description="Helical" evidence="2">
    <location>
        <begin position="86"/>
        <end position="107"/>
    </location>
</feature>
<feature type="transmembrane region" description="Helical" evidence="2">
    <location>
        <begin position="114"/>
        <end position="133"/>
    </location>
</feature>
<reference evidence="4" key="1">
    <citation type="submission" date="2020-02" db="EMBL/GenBank/DDBJ databases">
        <authorList>
            <person name="Meier V. D."/>
        </authorList>
    </citation>
    <scope>NUCLEOTIDE SEQUENCE</scope>
    <source>
        <strain evidence="4">AVDCRST_MAG05</strain>
    </source>
</reference>
<dbReference type="Pfam" id="PF07885">
    <property type="entry name" value="Ion_trans_2"/>
    <property type="match status" value="1"/>
</dbReference>
<organism evidence="4">
    <name type="scientific">uncultured Rubrobacteraceae bacterium</name>
    <dbReference type="NCBI Taxonomy" id="349277"/>
    <lineage>
        <taxon>Bacteria</taxon>
        <taxon>Bacillati</taxon>
        <taxon>Actinomycetota</taxon>
        <taxon>Rubrobacteria</taxon>
        <taxon>Rubrobacterales</taxon>
        <taxon>Rubrobacteraceae</taxon>
        <taxon>environmental samples</taxon>
    </lineage>
</organism>
<evidence type="ECO:0000313" key="4">
    <source>
        <dbReference type="EMBL" id="CAA9484571.1"/>
    </source>
</evidence>
<dbReference type="SUPFAM" id="SSF81324">
    <property type="entry name" value="Voltage-gated potassium channels"/>
    <property type="match status" value="1"/>
</dbReference>
<accession>A0A6J4S7C4</accession>
<protein>
    <recommendedName>
        <fullName evidence="3">Potassium channel domain-containing protein</fullName>
    </recommendedName>
</protein>
<keyword evidence="2" id="KW-0472">Membrane</keyword>
<dbReference type="InterPro" id="IPR013099">
    <property type="entry name" value="K_chnl_dom"/>
</dbReference>
<feature type="compositionally biased region" description="Basic and acidic residues" evidence="1">
    <location>
        <begin position="1"/>
        <end position="18"/>
    </location>
</feature>
<sequence>MGGGIVDRDQAAETREPSSEPIGDLDARIARPHAGLVATARRASRAGWVLIRGTAGILDRRLAVVGALFLLLIAASTLVFDRYMGISLLDALYFVVVTFATVGYGDINLLKESAALKLFGILTIMVGCVRVVWA</sequence>
<feature type="domain" description="Potassium channel" evidence="3">
    <location>
        <begin position="69"/>
        <end position="133"/>
    </location>
</feature>
<name>A0A6J4S7C4_9ACTN</name>
<keyword evidence="2" id="KW-1133">Transmembrane helix</keyword>
<gene>
    <name evidence="4" type="ORF">AVDCRST_MAG05-1503</name>
</gene>
<feature type="transmembrane region" description="Helical" evidence="2">
    <location>
        <begin position="62"/>
        <end position="80"/>
    </location>
</feature>
<evidence type="ECO:0000259" key="3">
    <source>
        <dbReference type="Pfam" id="PF07885"/>
    </source>
</evidence>
<evidence type="ECO:0000256" key="1">
    <source>
        <dbReference type="SAM" id="MobiDB-lite"/>
    </source>
</evidence>
<evidence type="ECO:0000256" key="2">
    <source>
        <dbReference type="SAM" id="Phobius"/>
    </source>
</evidence>